<keyword evidence="4" id="KW-0611">Plant defense</keyword>
<dbReference type="InterPro" id="IPR001611">
    <property type="entry name" value="Leu-rich_rpt"/>
</dbReference>
<evidence type="ECO:0000313" key="10">
    <source>
        <dbReference type="EMBL" id="KAK4592201.1"/>
    </source>
</evidence>
<dbReference type="GO" id="GO:0006952">
    <property type="term" value="P:defense response"/>
    <property type="evidence" value="ECO:0007669"/>
    <property type="project" value="UniProtKB-KW"/>
</dbReference>
<protein>
    <recommendedName>
        <fullName evidence="12">Disease resistance RPP13-like protein 1</fullName>
    </recommendedName>
</protein>
<dbReference type="PANTHER" id="PTHR36766">
    <property type="entry name" value="PLANT BROAD-SPECTRUM MILDEW RESISTANCE PROTEIN RPW8"/>
    <property type="match status" value="1"/>
</dbReference>
<dbReference type="InterPro" id="IPR041118">
    <property type="entry name" value="Rx_N"/>
</dbReference>
<evidence type="ECO:0000256" key="3">
    <source>
        <dbReference type="ARBA" id="ARBA00022741"/>
    </source>
</evidence>
<dbReference type="Pfam" id="PF23559">
    <property type="entry name" value="WHD_DRP"/>
    <property type="match status" value="1"/>
</dbReference>
<feature type="domain" description="R13L1/DRL21-like LRR repeat region" evidence="9">
    <location>
        <begin position="688"/>
        <end position="811"/>
    </location>
</feature>
<evidence type="ECO:0000259" key="9">
    <source>
        <dbReference type="Pfam" id="PF25019"/>
    </source>
</evidence>
<dbReference type="GO" id="GO:0051707">
    <property type="term" value="P:response to other organism"/>
    <property type="evidence" value="ECO:0007669"/>
    <property type="project" value="UniProtKB-ARBA"/>
</dbReference>
<evidence type="ECO:0000256" key="2">
    <source>
        <dbReference type="ARBA" id="ARBA00022737"/>
    </source>
</evidence>
<evidence type="ECO:0000259" key="7">
    <source>
        <dbReference type="Pfam" id="PF18052"/>
    </source>
</evidence>
<keyword evidence="1" id="KW-0433">Leucine-rich repeat</keyword>
<dbReference type="Gene3D" id="1.10.10.10">
    <property type="entry name" value="Winged helix-like DNA-binding domain superfamily/Winged helix DNA-binding domain"/>
    <property type="match status" value="1"/>
</dbReference>
<organism evidence="10 11">
    <name type="scientific">Quercus rubra</name>
    <name type="common">Northern red oak</name>
    <name type="synonym">Quercus borealis</name>
    <dbReference type="NCBI Taxonomy" id="3512"/>
    <lineage>
        <taxon>Eukaryota</taxon>
        <taxon>Viridiplantae</taxon>
        <taxon>Streptophyta</taxon>
        <taxon>Embryophyta</taxon>
        <taxon>Tracheophyta</taxon>
        <taxon>Spermatophyta</taxon>
        <taxon>Magnoliopsida</taxon>
        <taxon>eudicotyledons</taxon>
        <taxon>Gunneridae</taxon>
        <taxon>Pentapetalae</taxon>
        <taxon>rosids</taxon>
        <taxon>fabids</taxon>
        <taxon>Fagales</taxon>
        <taxon>Fagaceae</taxon>
        <taxon>Quercus</taxon>
    </lineage>
</organism>
<dbReference type="PRINTS" id="PR00364">
    <property type="entry name" value="DISEASERSIST"/>
</dbReference>
<dbReference type="Proteomes" id="UP001324115">
    <property type="component" value="Unassembled WGS sequence"/>
</dbReference>
<evidence type="ECO:0000256" key="5">
    <source>
        <dbReference type="ARBA" id="ARBA00022840"/>
    </source>
</evidence>
<dbReference type="Gene3D" id="3.40.50.300">
    <property type="entry name" value="P-loop containing nucleotide triphosphate hydrolases"/>
    <property type="match status" value="1"/>
</dbReference>
<dbReference type="FunFam" id="1.10.10.10:FF:000322">
    <property type="entry name" value="Probable disease resistance protein At1g63360"/>
    <property type="match status" value="1"/>
</dbReference>
<dbReference type="EMBL" id="JAXUIC010000004">
    <property type="protein sequence ID" value="KAK4592201.1"/>
    <property type="molecule type" value="Genomic_DNA"/>
</dbReference>
<keyword evidence="11" id="KW-1185">Reference proteome</keyword>
<dbReference type="Gene3D" id="1.20.5.4130">
    <property type="match status" value="1"/>
</dbReference>
<keyword evidence="5" id="KW-0067">ATP-binding</keyword>
<dbReference type="GO" id="GO:0005524">
    <property type="term" value="F:ATP binding"/>
    <property type="evidence" value="ECO:0007669"/>
    <property type="project" value="UniProtKB-KW"/>
</dbReference>
<dbReference type="InterPro" id="IPR002182">
    <property type="entry name" value="NB-ARC"/>
</dbReference>
<evidence type="ECO:0000256" key="1">
    <source>
        <dbReference type="ARBA" id="ARBA00022614"/>
    </source>
</evidence>
<dbReference type="GO" id="GO:0043531">
    <property type="term" value="F:ADP binding"/>
    <property type="evidence" value="ECO:0007669"/>
    <property type="project" value="InterPro"/>
</dbReference>
<name>A0AAN7FJV6_QUERU</name>
<comment type="caution">
    <text evidence="10">The sequence shown here is derived from an EMBL/GenBank/DDBJ whole genome shotgun (WGS) entry which is preliminary data.</text>
</comment>
<dbReference type="Pfam" id="PF25019">
    <property type="entry name" value="LRR_R13L1-DRL21"/>
    <property type="match status" value="1"/>
</dbReference>
<reference evidence="10 11" key="1">
    <citation type="journal article" date="2023" name="G3 (Bethesda)">
        <title>A haplotype-resolved chromosome-scale genome for Quercus rubra L. provides insights into the genetics of adaptive traits for red oak species.</title>
        <authorList>
            <person name="Kapoor B."/>
            <person name="Jenkins J."/>
            <person name="Schmutz J."/>
            <person name="Zhebentyayeva T."/>
            <person name="Kuelheim C."/>
            <person name="Coggeshall M."/>
            <person name="Heim C."/>
            <person name="Lasky J.R."/>
            <person name="Leites L."/>
            <person name="Islam-Faridi N."/>
            <person name="Romero-Severson J."/>
            <person name="DeLeo V.L."/>
            <person name="Lucas S.M."/>
            <person name="Lazic D."/>
            <person name="Gailing O."/>
            <person name="Carlson J."/>
            <person name="Staton M."/>
        </authorList>
    </citation>
    <scope>NUCLEOTIDE SEQUENCE [LARGE SCALE GENOMIC DNA]</scope>
    <source>
        <strain evidence="10">Pseudo-F2</strain>
    </source>
</reference>
<feature type="domain" description="NB-ARC" evidence="6">
    <location>
        <begin position="175"/>
        <end position="343"/>
    </location>
</feature>
<dbReference type="InterPro" id="IPR056789">
    <property type="entry name" value="LRR_R13L1-DRL21"/>
</dbReference>
<dbReference type="AlphaFoldDB" id="A0AAN7FJV6"/>
<dbReference type="PANTHER" id="PTHR36766:SF51">
    <property type="entry name" value="DISEASE RESISTANCE RPP13-LIKE PROTEIN 1"/>
    <property type="match status" value="1"/>
</dbReference>
<evidence type="ECO:0000259" key="8">
    <source>
        <dbReference type="Pfam" id="PF23559"/>
    </source>
</evidence>
<accession>A0AAN7FJV6</accession>
<evidence type="ECO:0000256" key="4">
    <source>
        <dbReference type="ARBA" id="ARBA00022821"/>
    </source>
</evidence>
<dbReference type="SUPFAM" id="SSF52058">
    <property type="entry name" value="L domain-like"/>
    <property type="match status" value="2"/>
</dbReference>
<evidence type="ECO:0000259" key="6">
    <source>
        <dbReference type="Pfam" id="PF00931"/>
    </source>
</evidence>
<gene>
    <name evidence="10" type="ORF">RGQ29_016637</name>
</gene>
<dbReference type="SUPFAM" id="SSF52540">
    <property type="entry name" value="P-loop containing nucleoside triphosphate hydrolases"/>
    <property type="match status" value="1"/>
</dbReference>
<dbReference type="InterPro" id="IPR032675">
    <property type="entry name" value="LRR_dom_sf"/>
</dbReference>
<dbReference type="Pfam" id="PF18052">
    <property type="entry name" value="Rx_N"/>
    <property type="match status" value="1"/>
</dbReference>
<dbReference type="InterPro" id="IPR058922">
    <property type="entry name" value="WHD_DRP"/>
</dbReference>
<evidence type="ECO:0008006" key="12">
    <source>
        <dbReference type="Google" id="ProtNLM"/>
    </source>
</evidence>
<feature type="domain" description="Disease resistance protein winged helix" evidence="8">
    <location>
        <begin position="428"/>
        <end position="496"/>
    </location>
</feature>
<dbReference type="InterPro" id="IPR042197">
    <property type="entry name" value="Apaf_helical"/>
</dbReference>
<keyword evidence="2" id="KW-0677">Repeat</keyword>
<dbReference type="PROSITE" id="PS51450">
    <property type="entry name" value="LRR"/>
    <property type="match status" value="1"/>
</dbReference>
<keyword evidence="3" id="KW-0547">Nucleotide-binding</keyword>
<dbReference type="InterPro" id="IPR036388">
    <property type="entry name" value="WH-like_DNA-bd_sf"/>
</dbReference>
<dbReference type="Gene3D" id="3.80.10.10">
    <property type="entry name" value="Ribonuclease Inhibitor"/>
    <property type="match status" value="3"/>
</dbReference>
<sequence>MAEALVGGAVLSAFLQVAFDRVASREVLDFLKGRKNIDRMVQKLKIELMSADAVLIDAEEKQITNPAVKEWLDELKDAVYVADDLLDEIAYEALRCKLEAESTSKVRGLISTFVSSFDKSIQSELKNILDRLEFISKQKDVLRLEKVAAVGTPSRPLTTSCPEEYGVFGRDKDKEAIFMKFQSSDASVNGICVVPIVGMGGVGKTTLARLIYNDKRVTDSFDHKAWVCVSEIFDCFRLLKSILEDATLSMCDIQNMNLLQIKIRETFKEKKIFLVLDDVWNEKYNDWVELLKVFKCGAQEIKIIVTTRSKKVASNVCTVPDYLLNQLSNEECWLLFEKHAFRNGSSGEFPLLREIGKQIVQKCGGLPLAAKTLGGLLHFEEDPREWTKILKSDIWDLTEGNTSILPALRLSYHFLPPHLKRCFSYCSILPKDYEFKKEELVKLWMAEDLLQQSKGNRRIEEIGEEYFDDLASRLFFQRSSNNESCFIMHDLVNDLAKFISREFCFKLEMTDESCIITRKTRHFSYVRTEFDAFKKFNVSYEAKGLRTFLGFDLSPPECMWNNISTIMIDDLLLKFKCLRVLSFSTYRNMKELPKSVGNLKHLRYLNLSHTSIERLPNSLCTLYNLQTLLLSECWSLTKLPTKMWRLVNLRHLDIVNTNLEEMPLHMGKLRNLQILTTFVVSKHNRSNIKELGELLHLSGALSILNLQNVQHARDAMEVNLKDKQHLYELVLEWGHDKDSSENEINVLEHLCPHSKLEFLTIENYGGTRFPKWLQDCSFSNMVYIRLANCKYCYSWPPLGDLPNLKKLFVEGFHVVSHVDREFYGGGSSAVKPFRSLEILSFKDMPEWQEWFLFEGKDEDEGGVFYNLQKLCIIKCPKLSRGLPNHLPALMTLKIKDCPQLVASVPRSPNLSELQLSNCDGLLLKELPPRLLQLEVGEGHILQSFVELMMSIPGGGLPTTLKTLLIQGTFLLPRRHYYPSLEELEIKGGFDSLWCFPLEFYSKLKSFSVFGSESLESLSVSEGPHRDLISLTSLNIFDCPKFVSFPNGGLCAPNLTEIYIFGCEKLKSLPEGMCTLLPSLESLELNKCPELQSFPTGGLPSSLVTLDIAECDKLFSRRMEWGLQGLHSLKQFKIWFVIEEVESFPVEAWLPPTLTEFTIFRFSNLKSLNSMGFQHLTSLQRLEIKSCHGLRYLTEERLPASLSFLILEECPLLKQRCQRDKGKDWPKISHIPFIQIEDEVIT</sequence>
<proteinExistence type="predicted"/>
<dbReference type="Gene3D" id="1.10.8.430">
    <property type="entry name" value="Helical domain of apoptotic protease-activating factors"/>
    <property type="match status" value="1"/>
</dbReference>
<feature type="domain" description="Disease resistance N-terminal" evidence="7">
    <location>
        <begin position="10"/>
        <end position="103"/>
    </location>
</feature>
<dbReference type="Pfam" id="PF00931">
    <property type="entry name" value="NB-ARC"/>
    <property type="match status" value="1"/>
</dbReference>
<dbReference type="InterPro" id="IPR027417">
    <property type="entry name" value="P-loop_NTPase"/>
</dbReference>
<evidence type="ECO:0000313" key="11">
    <source>
        <dbReference type="Proteomes" id="UP001324115"/>
    </source>
</evidence>